<evidence type="ECO:0000313" key="8">
    <source>
        <dbReference type="EMBL" id="MXO73498.1"/>
    </source>
</evidence>
<keyword evidence="5" id="KW-0804">Transcription</keyword>
<dbReference type="InterPro" id="IPR013325">
    <property type="entry name" value="RNA_pol_sigma_r2"/>
</dbReference>
<dbReference type="GO" id="GO:0003677">
    <property type="term" value="F:DNA binding"/>
    <property type="evidence" value="ECO:0007669"/>
    <property type="project" value="UniProtKB-KW"/>
</dbReference>
<accession>A0A844Z2C0</accession>
<dbReference type="OrthoDB" id="7041663at2"/>
<gene>
    <name evidence="8" type="ORF">GRI99_17920</name>
</gene>
<dbReference type="InterPro" id="IPR014284">
    <property type="entry name" value="RNA_pol_sigma-70_dom"/>
</dbReference>
<name>A0A844Z2C0_9SPHN</name>
<dbReference type="InterPro" id="IPR036388">
    <property type="entry name" value="WH-like_DNA-bd_sf"/>
</dbReference>
<evidence type="ECO:0000256" key="2">
    <source>
        <dbReference type="ARBA" id="ARBA00023015"/>
    </source>
</evidence>
<dbReference type="Pfam" id="PF08281">
    <property type="entry name" value="Sigma70_r4_2"/>
    <property type="match status" value="1"/>
</dbReference>
<keyword evidence="4" id="KW-0238">DNA-binding</keyword>
<proteinExistence type="inferred from homology"/>
<dbReference type="EMBL" id="WTYV01000010">
    <property type="protein sequence ID" value="MXO73498.1"/>
    <property type="molecule type" value="Genomic_DNA"/>
</dbReference>
<dbReference type="Gene3D" id="1.10.10.10">
    <property type="entry name" value="Winged helix-like DNA-binding domain superfamily/Winged helix DNA-binding domain"/>
    <property type="match status" value="1"/>
</dbReference>
<feature type="domain" description="RNA polymerase sigma-70 region 2" evidence="6">
    <location>
        <begin position="27"/>
        <end position="93"/>
    </location>
</feature>
<sequence>MSKDNANSDRILVERVRAGDQSAFGQLIAPHSARLLTLAVRMLGSSAEAEEAIQDALASVWIARNRLDPVQAVGPYLTTVTLNKCRDRLRRRKLASLIGLTPILDGWDIPDMMPDPETAAISRDSLARLRLGIERLPIRLREALVLVAIDGRSLLEAAELLEISEKAVETRVYRARKILREKFAHFEG</sequence>
<dbReference type="InterPro" id="IPR013324">
    <property type="entry name" value="RNA_pol_sigma_r3/r4-like"/>
</dbReference>
<comment type="caution">
    <text evidence="8">The sequence shown here is derived from an EMBL/GenBank/DDBJ whole genome shotgun (WGS) entry which is preliminary data.</text>
</comment>
<dbReference type="AlphaFoldDB" id="A0A844Z2C0"/>
<dbReference type="GO" id="GO:0006352">
    <property type="term" value="P:DNA-templated transcription initiation"/>
    <property type="evidence" value="ECO:0007669"/>
    <property type="project" value="InterPro"/>
</dbReference>
<dbReference type="InterPro" id="IPR039425">
    <property type="entry name" value="RNA_pol_sigma-70-like"/>
</dbReference>
<dbReference type="SUPFAM" id="SSF88946">
    <property type="entry name" value="Sigma2 domain of RNA polymerase sigma factors"/>
    <property type="match status" value="1"/>
</dbReference>
<comment type="similarity">
    <text evidence="1">Belongs to the sigma-70 factor family. ECF subfamily.</text>
</comment>
<dbReference type="Pfam" id="PF04542">
    <property type="entry name" value="Sigma70_r2"/>
    <property type="match status" value="1"/>
</dbReference>
<dbReference type="InterPro" id="IPR007627">
    <property type="entry name" value="RNA_pol_sigma70_r2"/>
</dbReference>
<dbReference type="Gene3D" id="1.10.1740.10">
    <property type="match status" value="1"/>
</dbReference>
<reference evidence="8 9" key="1">
    <citation type="submission" date="2019-12" db="EMBL/GenBank/DDBJ databases">
        <title>Genomic-based taxomic classification of the family Erythrobacteraceae.</title>
        <authorList>
            <person name="Xu L."/>
        </authorList>
    </citation>
    <scope>NUCLEOTIDE SEQUENCE [LARGE SCALE GENOMIC DNA]</scope>
    <source>
        <strain evidence="8 9">M0322</strain>
    </source>
</reference>
<evidence type="ECO:0000256" key="5">
    <source>
        <dbReference type="ARBA" id="ARBA00023163"/>
    </source>
</evidence>
<keyword evidence="3" id="KW-0731">Sigma factor</keyword>
<keyword evidence="9" id="KW-1185">Reference proteome</keyword>
<evidence type="ECO:0000313" key="9">
    <source>
        <dbReference type="Proteomes" id="UP000466966"/>
    </source>
</evidence>
<keyword evidence="2" id="KW-0805">Transcription regulation</keyword>
<dbReference type="SUPFAM" id="SSF88659">
    <property type="entry name" value="Sigma3 and sigma4 domains of RNA polymerase sigma factors"/>
    <property type="match status" value="1"/>
</dbReference>
<dbReference type="NCBIfam" id="TIGR02937">
    <property type="entry name" value="sigma70-ECF"/>
    <property type="match status" value="1"/>
</dbReference>
<organism evidence="8 9">
    <name type="scientific">Alteraurantiacibacter buctensis</name>
    <dbReference type="NCBI Taxonomy" id="1503981"/>
    <lineage>
        <taxon>Bacteria</taxon>
        <taxon>Pseudomonadati</taxon>
        <taxon>Pseudomonadota</taxon>
        <taxon>Alphaproteobacteria</taxon>
        <taxon>Sphingomonadales</taxon>
        <taxon>Erythrobacteraceae</taxon>
        <taxon>Alteraurantiacibacter</taxon>
    </lineage>
</organism>
<evidence type="ECO:0000256" key="1">
    <source>
        <dbReference type="ARBA" id="ARBA00010641"/>
    </source>
</evidence>
<dbReference type="PANTHER" id="PTHR43133:SF8">
    <property type="entry name" value="RNA POLYMERASE SIGMA FACTOR HI_1459-RELATED"/>
    <property type="match status" value="1"/>
</dbReference>
<protein>
    <submittedName>
        <fullName evidence="8">Sigma-70 family RNA polymerase sigma factor</fullName>
    </submittedName>
</protein>
<evidence type="ECO:0000259" key="6">
    <source>
        <dbReference type="Pfam" id="PF04542"/>
    </source>
</evidence>
<dbReference type="GO" id="GO:0016987">
    <property type="term" value="F:sigma factor activity"/>
    <property type="evidence" value="ECO:0007669"/>
    <property type="project" value="UniProtKB-KW"/>
</dbReference>
<evidence type="ECO:0000256" key="4">
    <source>
        <dbReference type="ARBA" id="ARBA00023125"/>
    </source>
</evidence>
<evidence type="ECO:0000259" key="7">
    <source>
        <dbReference type="Pfam" id="PF08281"/>
    </source>
</evidence>
<feature type="domain" description="RNA polymerase sigma factor 70 region 4 type 2" evidence="7">
    <location>
        <begin position="128"/>
        <end position="178"/>
    </location>
</feature>
<evidence type="ECO:0000256" key="3">
    <source>
        <dbReference type="ARBA" id="ARBA00023082"/>
    </source>
</evidence>
<dbReference type="Proteomes" id="UP000466966">
    <property type="component" value="Unassembled WGS sequence"/>
</dbReference>
<dbReference type="CDD" id="cd06171">
    <property type="entry name" value="Sigma70_r4"/>
    <property type="match status" value="1"/>
</dbReference>
<dbReference type="InterPro" id="IPR013249">
    <property type="entry name" value="RNA_pol_sigma70_r4_t2"/>
</dbReference>
<dbReference type="RefSeq" id="WP_160773423.1">
    <property type="nucleotide sequence ID" value="NZ_WTYV01000010.1"/>
</dbReference>
<dbReference type="PANTHER" id="PTHR43133">
    <property type="entry name" value="RNA POLYMERASE ECF-TYPE SIGMA FACTO"/>
    <property type="match status" value="1"/>
</dbReference>